<evidence type="ECO:0000256" key="1">
    <source>
        <dbReference type="ARBA" id="ARBA00010945"/>
    </source>
</evidence>
<keyword evidence="4" id="KW-0227">DNA damage</keyword>
<dbReference type="SUPFAM" id="SSF56672">
    <property type="entry name" value="DNA/RNA polymerases"/>
    <property type="match status" value="1"/>
</dbReference>
<keyword evidence="3" id="KW-0548">Nucleotidyltransferase</keyword>
<dbReference type="InterPro" id="IPR050116">
    <property type="entry name" value="DNA_polymerase-Y"/>
</dbReference>
<evidence type="ECO:0000256" key="5">
    <source>
        <dbReference type="ARBA" id="ARBA00022932"/>
    </source>
</evidence>
<dbReference type="GO" id="GO:0042276">
    <property type="term" value="P:error-prone translesion synthesis"/>
    <property type="evidence" value="ECO:0007669"/>
    <property type="project" value="TreeGrafter"/>
</dbReference>
<evidence type="ECO:0000256" key="2">
    <source>
        <dbReference type="ARBA" id="ARBA00022457"/>
    </source>
</evidence>
<protein>
    <submittedName>
        <fullName evidence="7">DNA methylase</fullName>
    </submittedName>
</protein>
<proteinExistence type="inferred from homology"/>
<keyword evidence="5" id="KW-0808">Transferase</keyword>
<keyword evidence="8" id="KW-1185">Reference proteome</keyword>
<gene>
    <name evidence="7" type="ORF">FYJ57_13435</name>
</gene>
<name>A0A7X2TMU5_9FIRM</name>
<accession>A0A7X2TMU5</accession>
<evidence type="ECO:0000259" key="6">
    <source>
        <dbReference type="PROSITE" id="PS50173"/>
    </source>
</evidence>
<dbReference type="GO" id="GO:0032259">
    <property type="term" value="P:methylation"/>
    <property type="evidence" value="ECO:0007669"/>
    <property type="project" value="UniProtKB-KW"/>
</dbReference>
<dbReference type="GO" id="GO:0003887">
    <property type="term" value="F:DNA-directed DNA polymerase activity"/>
    <property type="evidence" value="ECO:0007669"/>
    <property type="project" value="UniProtKB-KW"/>
</dbReference>
<dbReference type="Gene3D" id="1.10.150.20">
    <property type="entry name" value="5' to 3' exonuclease, C-terminal subdomain"/>
    <property type="match status" value="1"/>
</dbReference>
<dbReference type="Pfam" id="PF11799">
    <property type="entry name" value="IMS_C"/>
    <property type="match status" value="1"/>
</dbReference>
<comment type="similarity">
    <text evidence="1">Belongs to the DNA polymerase type-Y family.</text>
</comment>
<dbReference type="Proteomes" id="UP000440513">
    <property type="component" value="Unassembled WGS sequence"/>
</dbReference>
<dbReference type="GO" id="GO:0008168">
    <property type="term" value="F:methyltransferase activity"/>
    <property type="evidence" value="ECO:0007669"/>
    <property type="project" value="UniProtKB-KW"/>
</dbReference>
<dbReference type="InterPro" id="IPR017961">
    <property type="entry name" value="DNA_pol_Y-fam_little_finger"/>
</dbReference>
<dbReference type="PANTHER" id="PTHR11076">
    <property type="entry name" value="DNA REPAIR POLYMERASE UMUC / TRANSFERASE FAMILY MEMBER"/>
    <property type="match status" value="1"/>
</dbReference>
<dbReference type="GO" id="GO:0006281">
    <property type="term" value="P:DNA repair"/>
    <property type="evidence" value="ECO:0007669"/>
    <property type="project" value="InterPro"/>
</dbReference>
<evidence type="ECO:0000313" key="7">
    <source>
        <dbReference type="EMBL" id="MST67687.1"/>
    </source>
</evidence>
<dbReference type="InterPro" id="IPR043502">
    <property type="entry name" value="DNA/RNA_pol_sf"/>
</dbReference>
<dbReference type="EMBL" id="VUMS01000036">
    <property type="protein sequence ID" value="MST67687.1"/>
    <property type="molecule type" value="Genomic_DNA"/>
</dbReference>
<feature type="domain" description="UmuC" evidence="6">
    <location>
        <begin position="15"/>
        <end position="243"/>
    </location>
</feature>
<evidence type="ECO:0000256" key="3">
    <source>
        <dbReference type="ARBA" id="ARBA00022695"/>
    </source>
</evidence>
<sequence length="514" mass="58863">MTDIHNSHKKDGRIYAAIDLKSFYASVECHERMLDPLETNLVVADLSRTEKTICLAVSPSLKAYGISGRARLFEVVQRVKEVNTERLYKAPHRKFTAASYDKRELENHPEYKLEYIVAPPRMSLYVEYSTRIYNVYLKYIAPEDIHVYSIDEVMIDLTSYLDIYHVSPEQLVKKMVQDIYVNTGITATAGIGTNLYLCKVAMDIVAKHVEPDEDGVRIAKLDEISYRKLLWSHTPITDFWRVGRGYAKKLAQYGLYTMGDIARCSLGDERSYHNEDLLYRLFGINAELLIDHAWGWEPCTIADVKGYRPETKSICSGQVLHCPYEAQKARIVMREMADALSLELVSKGLVTDQLVVTIGYDRKNLESQQITYTGKITTNRYGKKVPEHANGTVNLERKTSSSHLLIQAAEELYDRIVDRNLLIRRLNISANHLVDEGQAEKEITYEQYDLFTDYHALEKKEREENDALAKERKLQVAMLEIKNRFGKNAVLKGTSFQEGATGRERNEEIGGHKA</sequence>
<dbReference type="PROSITE" id="PS50173">
    <property type="entry name" value="UMUC"/>
    <property type="match status" value="1"/>
</dbReference>
<reference evidence="7 8" key="1">
    <citation type="submission" date="2019-08" db="EMBL/GenBank/DDBJ databases">
        <title>In-depth cultivation of the pig gut microbiome towards novel bacterial diversity and tailored functional studies.</title>
        <authorList>
            <person name="Wylensek D."/>
            <person name="Hitch T.C.A."/>
            <person name="Clavel T."/>
        </authorList>
    </citation>
    <scope>NUCLEOTIDE SEQUENCE [LARGE SCALE GENOMIC DNA]</scope>
    <source>
        <strain evidence="7 8">BSM-380-WT-5A</strain>
    </source>
</reference>
<dbReference type="GO" id="GO:0009432">
    <property type="term" value="P:SOS response"/>
    <property type="evidence" value="ECO:0007669"/>
    <property type="project" value="TreeGrafter"/>
</dbReference>
<dbReference type="Pfam" id="PF00817">
    <property type="entry name" value="IMS"/>
    <property type="match status" value="1"/>
</dbReference>
<dbReference type="RefSeq" id="WP_154433038.1">
    <property type="nucleotide sequence ID" value="NZ_VUMS01000036.1"/>
</dbReference>
<dbReference type="PANTHER" id="PTHR11076:SF35">
    <property type="entry name" value="DNA REPAIR PROTEIN HOMOLOG YOBH"/>
    <property type="match status" value="1"/>
</dbReference>
<dbReference type="GO" id="GO:0005829">
    <property type="term" value="C:cytosol"/>
    <property type="evidence" value="ECO:0007669"/>
    <property type="project" value="TreeGrafter"/>
</dbReference>
<comment type="caution">
    <text evidence="7">The sequence shown here is derived from an EMBL/GenBank/DDBJ whole genome shotgun (WGS) entry which is preliminary data.</text>
</comment>
<dbReference type="Gene3D" id="3.30.70.270">
    <property type="match status" value="1"/>
</dbReference>
<dbReference type="GO" id="GO:0003684">
    <property type="term" value="F:damaged DNA binding"/>
    <property type="evidence" value="ECO:0007669"/>
    <property type="project" value="InterPro"/>
</dbReference>
<dbReference type="InterPro" id="IPR001126">
    <property type="entry name" value="UmuC"/>
</dbReference>
<keyword evidence="7" id="KW-0489">Methyltransferase</keyword>
<keyword evidence="2" id="KW-0515">Mutator protein</keyword>
<organism evidence="7 8">
    <name type="scientific">Oliverpabstia intestinalis</name>
    <dbReference type="NCBI Taxonomy" id="2606633"/>
    <lineage>
        <taxon>Bacteria</taxon>
        <taxon>Bacillati</taxon>
        <taxon>Bacillota</taxon>
        <taxon>Clostridia</taxon>
        <taxon>Lachnospirales</taxon>
        <taxon>Lachnospiraceae</taxon>
        <taxon>Oliverpabstia</taxon>
    </lineage>
</organism>
<dbReference type="AlphaFoldDB" id="A0A7X2TMU5"/>
<evidence type="ECO:0000256" key="4">
    <source>
        <dbReference type="ARBA" id="ARBA00022763"/>
    </source>
</evidence>
<keyword evidence="5" id="KW-0239">DNA-directed DNA polymerase</keyword>
<dbReference type="InterPro" id="IPR043128">
    <property type="entry name" value="Rev_trsase/Diguanyl_cyclase"/>
</dbReference>
<evidence type="ECO:0000313" key="8">
    <source>
        <dbReference type="Proteomes" id="UP000440513"/>
    </source>
</evidence>